<sequence>MQRKPLFTVKQVSALFALVLVPLFLHFALQGGVLVVCGGFRKRFFQCGLNGIAHGDFALQLGVRVVVNGAAHQGIAAYFTVFFNDDNGVCTVLHRRDRGRKAGAAATNDHDISALVCNRGAGRGLGFPFVRIGTRLGKAVFNCGFYSIACDGCARNPVDA</sequence>
<proteinExistence type="predicted"/>
<organism evidence="1">
    <name type="scientific">bioreactor metagenome</name>
    <dbReference type="NCBI Taxonomy" id="1076179"/>
    <lineage>
        <taxon>unclassified sequences</taxon>
        <taxon>metagenomes</taxon>
        <taxon>ecological metagenomes</taxon>
    </lineage>
</organism>
<dbReference type="EMBL" id="VSSQ01125321">
    <property type="protein sequence ID" value="MPN55745.1"/>
    <property type="molecule type" value="Genomic_DNA"/>
</dbReference>
<reference evidence="1" key="1">
    <citation type="submission" date="2019-08" db="EMBL/GenBank/DDBJ databases">
        <authorList>
            <person name="Kucharzyk K."/>
            <person name="Murdoch R.W."/>
            <person name="Higgins S."/>
            <person name="Loffler F."/>
        </authorList>
    </citation>
    <scope>NUCLEOTIDE SEQUENCE</scope>
</reference>
<accession>A0A645IWE3</accession>
<protein>
    <submittedName>
        <fullName evidence="1">Uncharacterized protein</fullName>
    </submittedName>
</protein>
<dbReference type="AlphaFoldDB" id="A0A645IWE3"/>
<gene>
    <name evidence="1" type="ORF">SDC9_203429</name>
</gene>
<evidence type="ECO:0000313" key="1">
    <source>
        <dbReference type="EMBL" id="MPN55745.1"/>
    </source>
</evidence>
<name>A0A645IWE3_9ZZZZ</name>
<comment type="caution">
    <text evidence="1">The sequence shown here is derived from an EMBL/GenBank/DDBJ whole genome shotgun (WGS) entry which is preliminary data.</text>
</comment>